<dbReference type="InterPro" id="IPR029510">
    <property type="entry name" value="Ald_DH_CS_GLU"/>
</dbReference>
<dbReference type="EMBL" id="KE145363">
    <property type="protein sequence ID" value="EPE30741.1"/>
    <property type="molecule type" value="Genomic_DNA"/>
</dbReference>
<evidence type="ECO:0000256" key="1">
    <source>
        <dbReference type="ARBA" id="ARBA00009986"/>
    </source>
</evidence>
<evidence type="ECO:0000256" key="3">
    <source>
        <dbReference type="ARBA" id="ARBA00024226"/>
    </source>
</evidence>
<gene>
    <name evidence="8" type="ORF">GLAREA_03708</name>
</gene>
<dbReference type="STRING" id="1116229.S3DFJ8"/>
<dbReference type="Pfam" id="PF00171">
    <property type="entry name" value="Aldedh"/>
    <property type="match status" value="1"/>
</dbReference>
<dbReference type="RefSeq" id="XP_008082152.1">
    <property type="nucleotide sequence ID" value="XM_008083961.1"/>
</dbReference>
<keyword evidence="9" id="KW-1185">Reference proteome</keyword>
<evidence type="ECO:0000256" key="5">
    <source>
        <dbReference type="PROSITE-ProRule" id="PRU10007"/>
    </source>
</evidence>
<dbReference type="GeneID" id="19462763"/>
<evidence type="ECO:0000313" key="8">
    <source>
        <dbReference type="EMBL" id="EPE30741.1"/>
    </source>
</evidence>
<dbReference type="AlphaFoldDB" id="S3DFJ8"/>
<evidence type="ECO:0000256" key="2">
    <source>
        <dbReference type="ARBA" id="ARBA00023002"/>
    </source>
</evidence>
<reference evidence="8 9" key="1">
    <citation type="journal article" date="2013" name="BMC Genomics">
        <title>Genomics-driven discovery of the pneumocandin biosynthetic gene cluster in the fungus Glarea lozoyensis.</title>
        <authorList>
            <person name="Chen L."/>
            <person name="Yue Q."/>
            <person name="Zhang X."/>
            <person name="Xiang M."/>
            <person name="Wang C."/>
            <person name="Li S."/>
            <person name="Che Y."/>
            <person name="Ortiz-Lopez F.J."/>
            <person name="Bills G.F."/>
            <person name="Liu X."/>
            <person name="An Z."/>
        </authorList>
    </citation>
    <scope>NUCLEOTIDE SEQUENCE [LARGE SCALE GENOMIC DNA]</scope>
    <source>
        <strain evidence="9">ATCC 20868 / MF5171</strain>
    </source>
</reference>
<dbReference type="InterPro" id="IPR016163">
    <property type="entry name" value="Ald_DH_C"/>
</dbReference>
<organism evidence="8 9">
    <name type="scientific">Glarea lozoyensis (strain ATCC 20868 / MF5171)</name>
    <dbReference type="NCBI Taxonomy" id="1116229"/>
    <lineage>
        <taxon>Eukaryota</taxon>
        <taxon>Fungi</taxon>
        <taxon>Dikarya</taxon>
        <taxon>Ascomycota</taxon>
        <taxon>Pezizomycotina</taxon>
        <taxon>Leotiomycetes</taxon>
        <taxon>Helotiales</taxon>
        <taxon>Helotiaceae</taxon>
        <taxon>Glarea</taxon>
    </lineage>
</organism>
<dbReference type="HOGENOM" id="CLU_005391_0_1_1"/>
<protein>
    <recommendedName>
        <fullName evidence="3">aldehyde dehydrogenase (NAD(+))</fullName>
        <ecNumber evidence="3">1.2.1.3</ecNumber>
    </recommendedName>
</protein>
<feature type="domain" description="Aldehyde dehydrogenase" evidence="7">
    <location>
        <begin position="21"/>
        <end position="481"/>
    </location>
</feature>
<dbReference type="InterPro" id="IPR016162">
    <property type="entry name" value="Ald_DH_N"/>
</dbReference>
<feature type="active site" evidence="5">
    <location>
        <position position="255"/>
    </location>
</feature>
<dbReference type="InterPro" id="IPR015590">
    <property type="entry name" value="Aldehyde_DH_dom"/>
</dbReference>
<dbReference type="FunFam" id="3.40.309.10:FF:000012">
    <property type="entry name" value="Betaine aldehyde dehydrogenase"/>
    <property type="match status" value="1"/>
</dbReference>
<dbReference type="PANTHER" id="PTHR11699">
    <property type="entry name" value="ALDEHYDE DEHYDROGENASE-RELATED"/>
    <property type="match status" value="1"/>
</dbReference>
<dbReference type="OMA" id="INGGPFN"/>
<dbReference type="EC" id="1.2.1.3" evidence="3"/>
<dbReference type="eggNOG" id="KOG2450">
    <property type="taxonomic scope" value="Eukaryota"/>
</dbReference>
<dbReference type="KEGG" id="glz:GLAREA_03708"/>
<evidence type="ECO:0000256" key="4">
    <source>
        <dbReference type="ARBA" id="ARBA00049194"/>
    </source>
</evidence>
<dbReference type="InterPro" id="IPR016161">
    <property type="entry name" value="Ald_DH/histidinol_DH"/>
</dbReference>
<keyword evidence="2 6" id="KW-0560">Oxidoreductase</keyword>
<dbReference type="Gene3D" id="3.40.605.10">
    <property type="entry name" value="Aldehyde Dehydrogenase, Chain A, domain 1"/>
    <property type="match status" value="1"/>
</dbReference>
<name>S3DFJ8_GLAL2</name>
<dbReference type="Proteomes" id="UP000016922">
    <property type="component" value="Unassembled WGS sequence"/>
</dbReference>
<dbReference type="OrthoDB" id="310895at2759"/>
<evidence type="ECO:0000256" key="6">
    <source>
        <dbReference type="RuleBase" id="RU003345"/>
    </source>
</evidence>
<comment type="similarity">
    <text evidence="1 6">Belongs to the aldehyde dehydrogenase family.</text>
</comment>
<accession>S3DFJ8</accession>
<dbReference type="SUPFAM" id="SSF53720">
    <property type="entry name" value="ALDH-like"/>
    <property type="match status" value="1"/>
</dbReference>
<dbReference type="PROSITE" id="PS00687">
    <property type="entry name" value="ALDEHYDE_DEHYDR_GLU"/>
    <property type="match status" value="1"/>
</dbReference>
<evidence type="ECO:0000259" key="7">
    <source>
        <dbReference type="Pfam" id="PF00171"/>
    </source>
</evidence>
<proteinExistence type="inferred from homology"/>
<evidence type="ECO:0000313" key="9">
    <source>
        <dbReference type="Proteomes" id="UP000016922"/>
    </source>
</evidence>
<comment type="catalytic activity">
    <reaction evidence="4">
        <text>an aldehyde + NAD(+) + H2O = a carboxylate + NADH + 2 H(+)</text>
        <dbReference type="Rhea" id="RHEA:16185"/>
        <dbReference type="ChEBI" id="CHEBI:15377"/>
        <dbReference type="ChEBI" id="CHEBI:15378"/>
        <dbReference type="ChEBI" id="CHEBI:17478"/>
        <dbReference type="ChEBI" id="CHEBI:29067"/>
        <dbReference type="ChEBI" id="CHEBI:57540"/>
        <dbReference type="ChEBI" id="CHEBI:57945"/>
        <dbReference type="EC" id="1.2.1.3"/>
    </reaction>
</comment>
<dbReference type="GO" id="GO:0004029">
    <property type="term" value="F:aldehyde dehydrogenase (NAD+) activity"/>
    <property type="evidence" value="ECO:0007669"/>
    <property type="project" value="UniProtKB-EC"/>
</dbReference>
<sequence>MGGITPPDQIETRLFINGEFVNASDGKTFELISSKDNTVLVHVQEASEEDTNRAVAAAKAAQPAWEELTVQERGAYFKKLAALIREHDREFAQLEALSMGLPVSGYFHAAAAAKIFDHYSEAGYTIQGTSSLATPGFVNLTFRQPYGVVAAIIPWNVPVLFFAKKLAPALITGNTVVLKSSEKAPLTSAKLAVLIKQAGFPPGVINVLSGHGHISGSILSYHTDVRALSFTGSTRTGRLIQEASSKSNLKAISLELGGKSPAIVFEDADLEAAVTSTAHGIQSNSGQVCMANSRIYVQDTIADRFIDLFKTKFSEIAKMGDPTSSETRHGPLVDKAQFDKVLEYIEMGKRDGNMILGPDSVSADKGYFIQPTIFTSTSEDSQIMKEEVFGPVVNINVFHSEKDVLAKANDTEYGLYASVFTKDISRAMRFAKGFQAGTVGINCSSPVTGADTPFGGYKGSGVGREGMPYHSLDFFLETKSVIIKVAG</sequence>
<dbReference type="FunFam" id="3.40.605.10:FF:000001">
    <property type="entry name" value="Aldehyde dehydrogenase 1"/>
    <property type="match status" value="1"/>
</dbReference>
<dbReference type="Gene3D" id="3.40.309.10">
    <property type="entry name" value="Aldehyde Dehydrogenase, Chain A, domain 2"/>
    <property type="match status" value="1"/>
</dbReference>